<reference evidence="10" key="1">
    <citation type="submission" date="2023-11" db="EMBL/GenBank/DDBJ databases">
        <title>Genome assemblies of two species of porcelain crab, Petrolisthes cinctipes and Petrolisthes manimaculis (Anomura: Porcellanidae).</title>
        <authorList>
            <person name="Angst P."/>
        </authorList>
    </citation>
    <scope>NUCLEOTIDE SEQUENCE</scope>
    <source>
        <strain evidence="10">PB745_02</strain>
        <tissue evidence="10">Gill</tissue>
    </source>
</reference>
<dbReference type="SUPFAM" id="SSF48431">
    <property type="entry name" value="Lipovitellin-phosvitin complex, superhelical domain"/>
    <property type="match status" value="1"/>
</dbReference>
<dbReference type="InterPro" id="IPR011030">
    <property type="entry name" value="Lipovitellin_superhlx_dom"/>
</dbReference>
<dbReference type="GO" id="GO:0005319">
    <property type="term" value="F:lipid transporter activity"/>
    <property type="evidence" value="ECO:0007669"/>
    <property type="project" value="InterPro"/>
</dbReference>
<keyword evidence="4" id="KW-0445">Lipid transport</keyword>
<evidence type="ECO:0000256" key="7">
    <source>
        <dbReference type="ARBA" id="ARBA00023180"/>
    </source>
</evidence>
<evidence type="ECO:0000259" key="9">
    <source>
        <dbReference type="PROSITE" id="PS51211"/>
    </source>
</evidence>
<dbReference type="Pfam" id="PF09172">
    <property type="entry name" value="Vit_open_b-sht"/>
    <property type="match status" value="1"/>
</dbReference>
<proteinExistence type="predicted"/>
<dbReference type="Proteomes" id="UP001292094">
    <property type="component" value="Unassembled WGS sequence"/>
</dbReference>
<comment type="caution">
    <text evidence="10">The sequence shown here is derived from an EMBL/GenBank/DDBJ whole genome shotgun (WGS) entry which is preliminary data.</text>
</comment>
<keyword evidence="11" id="KW-1185">Reference proteome</keyword>
<dbReference type="PANTHER" id="PTHR23345">
    <property type="entry name" value="VITELLOGENIN-RELATED"/>
    <property type="match status" value="1"/>
</dbReference>
<dbReference type="InterPro" id="IPR015819">
    <property type="entry name" value="Lipid_transp_b-sht_shell"/>
</dbReference>
<feature type="domain" description="Vitellogenin" evidence="9">
    <location>
        <begin position="9"/>
        <end position="597"/>
    </location>
</feature>
<keyword evidence="1" id="KW-0813">Transport</keyword>
<dbReference type="Gene3D" id="2.30.230.10">
    <property type="entry name" value="Lipovitellin, beta-sheet shell regions, chain A"/>
    <property type="match status" value="1"/>
</dbReference>
<gene>
    <name evidence="10" type="ORF">Pmani_032942</name>
</gene>
<dbReference type="SMART" id="SM01169">
    <property type="entry name" value="DUF1943"/>
    <property type="match status" value="1"/>
</dbReference>
<evidence type="ECO:0000256" key="6">
    <source>
        <dbReference type="ARBA" id="ARBA00023157"/>
    </source>
</evidence>
<dbReference type="InterPro" id="IPR050733">
    <property type="entry name" value="Vitellogenin/Apolipophorin"/>
</dbReference>
<dbReference type="GO" id="GO:0008289">
    <property type="term" value="F:lipid binding"/>
    <property type="evidence" value="ECO:0007669"/>
    <property type="project" value="UniProtKB-KW"/>
</dbReference>
<comment type="caution">
    <text evidence="8">Lacks conserved residue(s) required for the propagation of feature annotation.</text>
</comment>
<evidence type="ECO:0000256" key="8">
    <source>
        <dbReference type="PROSITE-ProRule" id="PRU00557"/>
    </source>
</evidence>
<evidence type="ECO:0000256" key="5">
    <source>
        <dbReference type="ARBA" id="ARBA00023121"/>
    </source>
</evidence>
<organism evidence="10 11">
    <name type="scientific">Petrolisthes manimaculis</name>
    <dbReference type="NCBI Taxonomy" id="1843537"/>
    <lineage>
        <taxon>Eukaryota</taxon>
        <taxon>Metazoa</taxon>
        <taxon>Ecdysozoa</taxon>
        <taxon>Arthropoda</taxon>
        <taxon>Crustacea</taxon>
        <taxon>Multicrustacea</taxon>
        <taxon>Malacostraca</taxon>
        <taxon>Eumalacostraca</taxon>
        <taxon>Eucarida</taxon>
        <taxon>Decapoda</taxon>
        <taxon>Pleocyemata</taxon>
        <taxon>Anomura</taxon>
        <taxon>Galatheoidea</taxon>
        <taxon>Porcellanidae</taxon>
        <taxon>Petrolisthes</taxon>
    </lineage>
</organism>
<evidence type="ECO:0000256" key="1">
    <source>
        <dbReference type="ARBA" id="ARBA00022448"/>
    </source>
</evidence>
<dbReference type="Gene3D" id="1.25.10.20">
    <property type="entry name" value="Vitellinogen, superhelical"/>
    <property type="match status" value="1"/>
</dbReference>
<evidence type="ECO:0000256" key="2">
    <source>
        <dbReference type="ARBA" id="ARBA00022729"/>
    </source>
</evidence>
<dbReference type="PROSITE" id="PS51211">
    <property type="entry name" value="VITELLOGENIN"/>
    <property type="match status" value="1"/>
</dbReference>
<accession>A0AAE1TQK4</accession>
<name>A0AAE1TQK4_9EUCA</name>
<keyword evidence="2" id="KW-0732">Signal</keyword>
<dbReference type="InterPro" id="IPR001747">
    <property type="entry name" value="Vitellogenin_N"/>
</dbReference>
<dbReference type="InterPro" id="IPR015816">
    <property type="entry name" value="Vitellinogen_b-sht_N"/>
</dbReference>
<dbReference type="GO" id="GO:0045735">
    <property type="term" value="F:nutrient reservoir activity"/>
    <property type="evidence" value="ECO:0007669"/>
    <property type="project" value="UniProtKB-KW"/>
</dbReference>
<evidence type="ECO:0000313" key="10">
    <source>
        <dbReference type="EMBL" id="KAK4294438.1"/>
    </source>
</evidence>
<keyword evidence="3" id="KW-0758">Storage protein</keyword>
<dbReference type="FunFam" id="2.20.50.20:FF:000007">
    <property type="entry name" value="von Willebrand factor type D domaincontaining protein"/>
    <property type="match status" value="1"/>
</dbReference>
<dbReference type="EMBL" id="JAWZYT010004293">
    <property type="protein sequence ID" value="KAK4294438.1"/>
    <property type="molecule type" value="Genomic_DNA"/>
</dbReference>
<evidence type="ECO:0000313" key="11">
    <source>
        <dbReference type="Proteomes" id="UP001292094"/>
    </source>
</evidence>
<evidence type="ECO:0000256" key="4">
    <source>
        <dbReference type="ARBA" id="ARBA00023055"/>
    </source>
</evidence>
<keyword evidence="6" id="KW-1015">Disulfide bond</keyword>
<protein>
    <recommendedName>
        <fullName evidence="9">Vitellogenin domain-containing protein</fullName>
    </recommendedName>
</protein>
<evidence type="ECO:0000256" key="3">
    <source>
        <dbReference type="ARBA" id="ARBA00022761"/>
    </source>
</evidence>
<dbReference type="SUPFAM" id="SSF56968">
    <property type="entry name" value="Lipovitellin-phosvitin complex, beta-sheet shell regions"/>
    <property type="match status" value="2"/>
</dbReference>
<dbReference type="SMART" id="SM00638">
    <property type="entry name" value="LPD_N"/>
    <property type="match status" value="1"/>
</dbReference>
<dbReference type="Gene3D" id="2.20.50.20">
    <property type="entry name" value="Lipovitellin. Chain A, domain 3"/>
    <property type="match status" value="1"/>
</dbReference>
<dbReference type="InterPro" id="IPR015817">
    <property type="entry name" value="Vitellinogen_open_b-sht_sub1"/>
</dbReference>
<keyword evidence="7" id="KW-0325">Glycoprotein</keyword>
<sequence>MIACIHINKTSTALLATLQDHADIHITATANIDVVSPCEYILRLTEVQLEGSTHTQEFGEGVTKSPLRFSFQDGQVEALCSEVSEPAWVLNFKRGVLSTFQSSMTRPGHQDLQETDISGTCITHYKSTMEGDVMTIDKVKDLSSCTHRPDLSTYITGTAYMSDSAIQSLPIFNSTNNCHQIIQQGILNTAECHESHKFRPFSSEESGAITTVQTKLVLVSSDQPAIPPTNSEFTRKSAVYEETKGVPTLIAEVNQVLAELEEASHEDIRPSVPLLFSKLVSALKPLDNQALSDLYFNTRQTRSRKFLVDAMPLVQTAASMGLVKDMYINGDMTPTEADIWFTSLAFFKNPTSDMFTVIAPFVDEIPRQQALLGASALVNTYCKLQSQCEADAGVQQVLRAIEKHVGSSCRIINTPEHSNKMLILTALKALGNAGHWVNANEVLRQCYTEENDMEVRVAAIEAWRHTPCEYDRSHLLAAFQDEAQDTEVRIAAYLAVMTCPTENVLNTIKDRLTSEAVNQVGSFVWTHLTNMQESAAPGKQWFRQIIGEELLHNKFNTNALKYSRNFETSFFTNELNAGASVDSNVIFSSKSYLPRSAMFNLTLDLFGESVNLFEVGGRIQGFESYIEHFFGPAGYFPQETVEGVLKNLHQTKPDPEATTLEGFLDNITDEPEGSYYLRVLGNEIHYNHFNDLNDIFKTSNPVDLILEMVRQGDIDYTKSFQLIDSSYSIPTVSGFPVTLNAKGTATLALRMNGNLNANSLTNFNIEGHLHPSAAIHMDGVMMVDAHVTRKGLQISSTLHTSTFIDGKIHINGGKLVDVAINTPKEKMEVIDVDTKFFIVEEDEHLVEQHPTSYDMNQCIGGTIGMELCQEISYLRYAEYKTIPYSGRMYFRKTDSQTGYTFHYALKNNGVTLMIDTPGSEVDHKISLDIKKEDNGATFNVQTPWKSIDGKAEYAWQANQKNLNINLRIDGSEEYAFSTEVLSSHGDETKIEQTLVVSCPRGELINAKGSVQHIPAVNKYMVDVEETKIFGSPIVFRASVGSEERNMEGSLELKSPFVNLKFNEVLTFSQTSIATTTHIDYQDSNRRHTIDSTGLIKQEVANEITTTTLEFKVQPTSWTPEPITLDYQLISSTGHFETTGKLVYGAEFTMEFAEDWTYTRNEDILEVKNHATATIPKYDIDFKSSYEFRWTHNDLYINSINHRNSEPEQQTTIEAKWDLQKEVMLRLFTKTPDFNGIVQASFNKIAAGHYKIQAKSTLDGQDMIQLDANLLDNSTPGHTINTNVDVSFTSPIKSLQLHTEVFGDRENAKLQMTSALDGQEYQMVMEATRTSLFVDTNVYKHILVNAYIRDSGHEQEMKVSVEWEKDIDPTKSIVIHGKIEPLAAEAVAKFLGREVSMKGKLLRNGAELGAQWAPNKIFNVDIHFELDETKTLSATVETPFPGWEKQDVSVTLSATENNLNARAVANWKNSEQMSLTISANLQPGFPENALSANILFSSTLNALERLTFTLDHKMTTATINTNMEATWNDKKINGVINVTPSDNGIDASASFTSPFTQEALITLHHELNGNQLSTLLEAKYGTYVSNITLAGHITLDQTHDVLLTLKVFTPLPFIPEMEANLKYTLDTTILAVVVEGNIGDNKIMLNINGEKTVNDNTTSITGDIRFITPFTYPLTANLSHKDDGQQFTSKFETTRFWSSYGSLKYNAEGHFISNNDFHFAANMDTPDNVGAFSYTHKIGNNHLTTAAKANVNGERIVVSLNGSLDAALNVVNLEGDINSNFNGLDDIKINISSQKNESGRMSKVILSKGTQSITINHNITYTDMYNWVNSFRINDRYVVKNTQTHSGTEYDHVVRIQWDEKTVTAKGTFDCNDSGPWKVFKSQLALETPWRSFENTKASLDVKRNAEEVRANVALAFTQDVIIELKTSNKILHDSFTSEATLSKTGWDTMGYHFNVEFPSKTATLTLRQADIEAKTTLTGNWESGKINGHLKFESTELTEPVIIEGAVDVISTEKTFNLAVTTYTNEKYQITGHFSGDITNANFSLMSQLPVERFHHVELKADYKITSFPITFNTELKVDSQIYGGNGQINTDGFQLQMNVNGESGSVAGDWHYQTTKADAHLKIQLPFIGVENAEASIAYDFESEHKINANASYNNKQISFSGKLENMTLTIEATTPFNNWETLNGVFFISSSAVNASLSRNDWKIEVTGTLHLADNEGNGQLTITTPFEGHQTISLEVLYLMEDNTKTIQIRSLHNNTEMSVKGVVNISNLQAPEMTLNILTPFPNIKSLKAKANWNVTNPMKTAEVKINHDDNMYHWRLEATTDSLLKGHISTKMSTPLNGFNDVSFKCDFDLTSMPYKSVSEYTQDGVVSKFESTVSITENTIQGNVKTHIPDWEEININGEYNLQQTQLTGHLEVSKGTQVFDVKGDVLFNTQTPKLNLEVKTPIPQFANTHLKMESNLVDTVRKFNIVFTSNDVTYSADFNGQFTQKVGNTKMIITSPIPGFTELQIDAEYNFTGDVKVAELIVKKEGQTQHFSLTSRINNNNIILDIVTPFQDFEVMKLNADYSAEPGLHNVVATFVRDSNVYDFRTTFTLGDTSAQIELTTPIEAIKTVVVSGMYDISDGGMSASAKFHRNGELFEVNTRYQFTPLASQFVIGIETPVAGWTTLGLTLTYDFASEKKTLEIATEKNAIVKKIAYEGFYNLESGYSRLTTPIPGFETMAAEYVLSVDPNNNKLEALVKFNQNDQGWTFSASGHYRANEIVVRIETPFPDFEIMSIEGNIDAGTKTGKGVARIGSYTASINASYAPDNMFVELATPYAPLKFFSVSFKYNLISTGMDATLNATHNTNAYILHGAFHVSPRTSELSIEATTPIPHLNKLTFQAKYDLDSMNQLVFGQTVIGEDVYMFSLGGGVEEKLAVLKVNVSTPCNGWTDVTLQTKIDLANEDKMLEISLERDGNVREIAIHGKFIGDTLNFDLRTPFAGFQHLSVSGNHNRAKRSLEFQMMNDAGEASIMASFNSFRLHVKTPFERFEEITWQVTKERDGVYKGEWRRNDNYVSLNLQREGRRNAFVVEISSEVNGWEFLGLTGRLDADVYEAYLSGQRNERKVEISITGKHDISSRFDVTIKTPYDNYSEVGGVIKYNRRRKTLDVNITSNSSNFKAILKFSGSSGLQAELYVPNAQEATVLNVNITPMNGIIEFSSRFDVLRSYKEEYNVDMNDGIFKFTHNIVMNDVEVFSQEFMANASERKIHLEIHVRRGGRHTTIHIHREAFSTATFLFKREVGGVEKEIKVEMTGQGELPTFGTMHFDISNSFAARPRTTTVHVEVDRRQVTKNIKIDITLPGRKLYSINVNYQISLGDLCHGDYTIGITTPTRDNAIWKNISGNWNLENTDQAAMTLNFGRLTYTANGKLGLLESDLILKASGVAEDIYLQWRFLKNGNHRDYYLKAGRASKYGLLMLKGTIPNITNGDIEAKIKLPAPFQDEEFHCTSQWKRNSDGTIEASGDFSKGRVSGTHHFQYQRNAAQRKGKLNLRITSNDPNFRLIEANVNYDVNRKLQGEVDIRVNDDINRINVDISNLALTRSRNTVDAELPTFLGRSGSLALTLEHDLSTNNKYMNAIARVGEREASVRSIWTRTSNFDKLEGKIEVQTLNYGAITISGEYDMSDLSNASAETHYKRVTPNGEVKTGNIVWRRVKTDTHLESEVLLDSTLESLSHIRAAFNVDFAEGFHIISALEINDKVINVDINIASNSITGQITTPFSGFESMTGLITYSLAGRDKSVTLKAERGERKIDMALTFTKKKGKRSLSLQLTTPYEVLRELNVEGTWNKQKATVTYSRNGQVVNLTGKAQFEASRSEFNFTFTTPQGKNIKVAGAYNVRDIMRGQGTQPQKIAGFDLEVDNLDISMAVNGYRNDERVFAEIEGHSSLLGVNNFHLKLNSELNTQNRNGIFELTLNEFVFNVENQFERYQDNQGYYFRCKIESSLTPLPALVFGLGRKNDERIFTVGYGEDKEITFSIKAKNHFLNGFSGFVDIPNFGYEGVKYEVDYSFSDDNTLVVELDVELGRDGQEVEAELVYNSEGVKARLSSPFTGRHSVRARRSISSDSFFSEIAYNDYKMSLRGGFQDDDIKRGAMLEGEVFGRKFLIDTLFQSEGINYSEGKLIIQTPFEGMEKMGGLFKISKQNLEFKAEAEVLLPFLNVPKVTLDINLNQSEGIHGHVKANILGQQFILRSDMNGQSLSQGLNGRVEIFTPFHCCSHVSLEGTIKTNLYDHLKAELKIVNPRTSHDLKIEYQLSQNKLITEFSFDSLIDFEFTLEGFQAAHKEVEIRLGTDKLEAEYEITDSKFTFNVKSIYNTIPHQVSIEAHYPSINNMSGTLIATIQGVTNKINGELNIDGNHILGSVELESSLIEGERKLAFDLLIPTTSLRHGNFDFVFTTTATHKFHCKIDLRSSVLVEVEVNTPLVQNFNAAFSVSGGSAELEVETPSATHKVSVNWRMTAKMPPSYMATVEANSPLLRQPISFNILLDGGQVEKLVKAVLKIGEEEHSMKGKVYFRENATGFSLNIETPYHQINKVVLEAGVEMGEIIKMHTIANFAEKENTFNVEYNKSINSFKAVAKSPFLPTGQANMEATFSGSFEDFVISIAFMNARDTFSGRFTRKGNNINNNFTAKFELATPIPEFERVNGLFKYTNDEFINILVSLDNPVSFRANAKFSNLEEEIKGNLTVNTSIRDWEFLEADFGVPLTEFAPHATLTLPGHKYGIAADYDADLFSHKASLDLYLDDETHNGSFALRNKAPYELGFVLDQWARFHLRTDSSFFVMLM</sequence>
<dbReference type="InterPro" id="IPR015255">
    <property type="entry name" value="Vitellinogen_open_b-sht"/>
</dbReference>
<dbReference type="PANTHER" id="PTHR23345:SF15">
    <property type="entry name" value="VITELLOGENIN 1-RELATED"/>
    <property type="match status" value="1"/>
</dbReference>
<keyword evidence="5" id="KW-0446">Lipid-binding</keyword>
<dbReference type="Gene3D" id="2.20.80.10">
    <property type="entry name" value="Lipovitellin-phosvitin complex, chain A, domain 4"/>
    <property type="match status" value="1"/>
</dbReference>
<dbReference type="Pfam" id="PF01347">
    <property type="entry name" value="Vitellogenin_N"/>
    <property type="match status" value="1"/>
</dbReference>